<feature type="compositionally biased region" description="Gly residues" evidence="1">
    <location>
        <begin position="299"/>
        <end position="384"/>
    </location>
</feature>
<evidence type="ECO:0000256" key="1">
    <source>
        <dbReference type="SAM" id="MobiDB-lite"/>
    </source>
</evidence>
<gene>
    <name evidence="2" type="ORF">EHV15_10675</name>
</gene>
<dbReference type="AlphaFoldDB" id="A0A3P3TZQ1"/>
<evidence type="ECO:0000313" key="2">
    <source>
        <dbReference type="EMBL" id="RRJ63330.1"/>
    </source>
</evidence>
<proteinExistence type="predicted"/>
<organism evidence="2 3">
    <name type="scientific">Paenibacillus oralis</name>
    <dbReference type="NCBI Taxonomy" id="2490856"/>
    <lineage>
        <taxon>Bacteria</taxon>
        <taxon>Bacillati</taxon>
        <taxon>Bacillota</taxon>
        <taxon>Bacilli</taxon>
        <taxon>Bacillales</taxon>
        <taxon>Paenibacillaceae</taxon>
        <taxon>Paenibacillus</taxon>
    </lineage>
</organism>
<sequence length="565" mass="62678">MNYSEWKEINVDISRVLLDYDNPRVFIDNPTQESLLRFLIDEEGSIELANNIYLSRGLPPAEKPVVIFENGKYVVVEGNRRISACKLLYDRSLLAKSELDKVPNIDNDMREYLKNLPVVLAPNRDAAEPFITSRHAGEKGIKRWSTIATTKRYVNRFRKGESINHIARVLGETAATVRKGIRFFFFLEYVRNKLSWTDQEKKKLEIYKMETTRLDRFLPFSKKAKEILKIDFLPDQSVTTALPLEKFNSALKIIIGRIYLHNEIDTRSTTEEVFNSQVINICQEDSSAIDNESGSSGSSQGGDSGSSQGGGSGSSQGGGSGSSQGGGSGSSRGGGSGSSQGGGSGSSQGGGSGSSQGGGSGSSQGGDSGSSQDGGSGSSQGGDSGSSQNGANRGATNVERYTYLTSAYPFTNRYKANKRINTLIKELKSTSYKENRMGSMYLIRSLLETYTHEYIDHFVRQDGEMKLKGIAKERTKRNQRLRELLFDHIKIHLKKSFPYYEEEIELIDVTFTENNSTAATKIINFYIHSQTQVPDYHELLDCWKKVSMILNCLDEILSRQNSVRR</sequence>
<accession>A0A3P3TZQ1</accession>
<evidence type="ECO:0000313" key="3">
    <source>
        <dbReference type="Proteomes" id="UP000267017"/>
    </source>
</evidence>
<evidence type="ECO:0008006" key="4">
    <source>
        <dbReference type="Google" id="ProtNLM"/>
    </source>
</evidence>
<feature type="region of interest" description="Disordered" evidence="1">
    <location>
        <begin position="288"/>
        <end position="394"/>
    </location>
</feature>
<protein>
    <recommendedName>
        <fullName evidence="4">ParB/Sulfiredoxin domain-containing protein</fullName>
    </recommendedName>
</protein>
<comment type="caution">
    <text evidence="2">The sequence shown here is derived from an EMBL/GenBank/DDBJ whole genome shotgun (WGS) entry which is preliminary data.</text>
</comment>
<dbReference type="EMBL" id="RRCN01000001">
    <property type="protein sequence ID" value="RRJ63330.1"/>
    <property type="molecule type" value="Genomic_DNA"/>
</dbReference>
<name>A0A3P3TZQ1_9BACL</name>
<keyword evidence="3" id="KW-1185">Reference proteome</keyword>
<reference evidence="2 3" key="1">
    <citation type="submission" date="2018-11" db="EMBL/GenBank/DDBJ databases">
        <title>Genome sequencing of Paenibacillus sp. KCOM 3021 (= ChDC PVNT-B20).</title>
        <authorList>
            <person name="Kook J.-K."/>
            <person name="Park S.-N."/>
            <person name="Lim Y.K."/>
        </authorList>
    </citation>
    <scope>NUCLEOTIDE SEQUENCE [LARGE SCALE GENOMIC DNA]</scope>
    <source>
        <strain evidence="2 3">KCOM 3021</strain>
    </source>
</reference>
<dbReference type="OrthoDB" id="9769293at2"/>
<dbReference type="Proteomes" id="UP000267017">
    <property type="component" value="Unassembled WGS sequence"/>
</dbReference>
<dbReference type="RefSeq" id="WP_128631174.1">
    <property type="nucleotide sequence ID" value="NZ_RRCN01000001.1"/>
</dbReference>